<comment type="caution">
    <text evidence="2">The sequence shown here is derived from an EMBL/GenBank/DDBJ whole genome shotgun (WGS) entry which is preliminary data.</text>
</comment>
<reference evidence="2" key="1">
    <citation type="journal article" date="2023" name="Front. Microbiol.">
        <title>Genomic-based phylogenetic and metabolic analyses of the genus Natronomonas, and description of Natronomonas aquatica sp. nov.</title>
        <authorList>
            <person name="Garcia-Roldan A."/>
            <person name="Duran-Viseras A."/>
            <person name="de la Haba R.R."/>
            <person name="Corral P."/>
            <person name="Sanchez-Porro C."/>
            <person name="Ventosa A."/>
        </authorList>
    </citation>
    <scope>NUCLEOTIDE SEQUENCE</scope>
    <source>
        <strain evidence="2">F2-12</strain>
    </source>
</reference>
<dbReference type="AlphaFoldDB" id="A0A9R1D3P3"/>
<feature type="compositionally biased region" description="Basic and acidic residues" evidence="1">
    <location>
        <begin position="38"/>
        <end position="66"/>
    </location>
</feature>
<sequence>MAGFRDAILSVLSTGGTAAEEGRRMSRGAGPVGRRAGGRTDETARRGDARGRESADERIARGDRRGRTGGRRRDRNPGRNVSELAEKQRDGIEDMVDHLQELSAADAVETVE</sequence>
<name>A0A9R1D3P3_9EURY</name>
<evidence type="ECO:0000313" key="2">
    <source>
        <dbReference type="EMBL" id="MCQ4332534.1"/>
    </source>
</evidence>
<accession>A0A9R1D3P3</accession>
<protein>
    <submittedName>
        <fullName evidence="2">Uncharacterized protein</fullName>
    </submittedName>
</protein>
<keyword evidence="3" id="KW-1185">Reference proteome</keyword>
<organism evidence="2 3">
    <name type="scientific">Natronomonas aquatica</name>
    <dbReference type="NCBI Taxonomy" id="2841590"/>
    <lineage>
        <taxon>Archaea</taxon>
        <taxon>Methanobacteriati</taxon>
        <taxon>Methanobacteriota</taxon>
        <taxon>Stenosarchaea group</taxon>
        <taxon>Halobacteria</taxon>
        <taxon>Halobacteriales</taxon>
        <taxon>Natronomonadaceae</taxon>
        <taxon>Natronomonas</taxon>
    </lineage>
</organism>
<dbReference type="Proteomes" id="UP001139494">
    <property type="component" value="Unassembled WGS sequence"/>
</dbReference>
<evidence type="ECO:0000313" key="3">
    <source>
        <dbReference type="Proteomes" id="UP001139494"/>
    </source>
</evidence>
<dbReference type="EMBL" id="JAHLKM010000002">
    <property type="protein sequence ID" value="MCQ4332534.1"/>
    <property type="molecule type" value="Genomic_DNA"/>
</dbReference>
<gene>
    <name evidence="2" type="ORF">KM295_03330</name>
</gene>
<proteinExistence type="predicted"/>
<evidence type="ECO:0000256" key="1">
    <source>
        <dbReference type="SAM" id="MobiDB-lite"/>
    </source>
</evidence>
<feature type="region of interest" description="Disordered" evidence="1">
    <location>
        <begin position="1"/>
        <end position="92"/>
    </location>
</feature>
<dbReference type="RefSeq" id="WP_256028461.1">
    <property type="nucleotide sequence ID" value="NZ_JAHLKM010000002.1"/>
</dbReference>